<accession>A0A7C1CDV5</accession>
<dbReference type="AlphaFoldDB" id="A0A7C1CDV5"/>
<evidence type="ECO:0000313" key="1">
    <source>
        <dbReference type="EMBL" id="HDP15737.1"/>
    </source>
</evidence>
<comment type="caution">
    <text evidence="1">The sequence shown here is derived from an EMBL/GenBank/DDBJ whole genome shotgun (WGS) entry which is preliminary data.</text>
</comment>
<organism evidence="1">
    <name type="scientific">Thermofilum adornatum</name>
    <dbReference type="NCBI Taxonomy" id="1365176"/>
    <lineage>
        <taxon>Archaea</taxon>
        <taxon>Thermoproteota</taxon>
        <taxon>Thermoprotei</taxon>
        <taxon>Thermofilales</taxon>
        <taxon>Thermofilaceae</taxon>
        <taxon>Thermofilum</taxon>
    </lineage>
</organism>
<gene>
    <name evidence="1" type="ORF">ENN26_08225</name>
</gene>
<reference evidence="1" key="1">
    <citation type="journal article" date="2020" name="mSystems">
        <title>Genome- and Community-Level Interaction Insights into Carbon Utilization and Element Cycling Functions of Hydrothermarchaeota in Hydrothermal Sediment.</title>
        <authorList>
            <person name="Zhou Z."/>
            <person name="Liu Y."/>
            <person name="Xu W."/>
            <person name="Pan J."/>
            <person name="Luo Z.H."/>
            <person name="Li M."/>
        </authorList>
    </citation>
    <scope>NUCLEOTIDE SEQUENCE [LARGE SCALE GENOMIC DNA]</scope>
    <source>
        <strain evidence="1">SpSt-116</strain>
    </source>
</reference>
<name>A0A7C1CDV5_9CREN</name>
<dbReference type="EMBL" id="DSAY01000149">
    <property type="protein sequence ID" value="HDP15737.1"/>
    <property type="molecule type" value="Genomic_DNA"/>
</dbReference>
<sequence length="205" mass="23582">MPRRKYDAFINRLLGSSIFSFRMVASVCGENYAKQLIYRLKKKGLIVELVKGIYSPKKSPYMIVKAIPLSYVGLGSAAFLHGALSQVPVLTILTPLASKIVRPGLRIIAGQKVIVRKISHEMYFGYDYIYVEEINELVRVSDPEKTLMDAVYFGYPLLSEMLPGLLEIVDRNKLYGYLDEMKKKKVKGWRKTRKMIEDILEKYKF</sequence>
<protein>
    <recommendedName>
        <fullName evidence="2">AbiEi antitoxin C-terminal domain-containing protein</fullName>
    </recommendedName>
</protein>
<proteinExistence type="predicted"/>
<evidence type="ECO:0008006" key="2">
    <source>
        <dbReference type="Google" id="ProtNLM"/>
    </source>
</evidence>